<evidence type="ECO:0000256" key="7">
    <source>
        <dbReference type="ARBA" id="ARBA00047899"/>
    </source>
</evidence>
<evidence type="ECO:0000256" key="1">
    <source>
        <dbReference type="ARBA" id="ARBA00012513"/>
    </source>
</evidence>
<dbReference type="PANTHER" id="PTHR24356:SF400">
    <property type="entry name" value="SERINE_THREONINE-PROTEIN KINASE CBK1"/>
    <property type="match status" value="1"/>
</dbReference>
<evidence type="ECO:0000256" key="2">
    <source>
        <dbReference type="ARBA" id="ARBA00022527"/>
    </source>
</evidence>
<keyword evidence="2" id="KW-0723">Serine/threonine-protein kinase</keyword>
<keyword evidence="13" id="KW-1185">Reference proteome</keyword>
<comment type="catalytic activity">
    <reaction evidence="7">
        <text>L-threonyl-[protein] + ATP = O-phospho-L-threonyl-[protein] + ADP + H(+)</text>
        <dbReference type="Rhea" id="RHEA:46608"/>
        <dbReference type="Rhea" id="RHEA-COMP:11060"/>
        <dbReference type="Rhea" id="RHEA-COMP:11605"/>
        <dbReference type="ChEBI" id="CHEBI:15378"/>
        <dbReference type="ChEBI" id="CHEBI:30013"/>
        <dbReference type="ChEBI" id="CHEBI:30616"/>
        <dbReference type="ChEBI" id="CHEBI:61977"/>
        <dbReference type="ChEBI" id="CHEBI:456216"/>
        <dbReference type="EC" id="2.7.11.1"/>
    </reaction>
</comment>
<dbReference type="EC" id="2.7.11.1" evidence="1"/>
<evidence type="ECO:0000256" key="9">
    <source>
        <dbReference type="SAM" id="MobiDB-lite"/>
    </source>
</evidence>
<dbReference type="SMART" id="SM00220">
    <property type="entry name" value="S_TKc"/>
    <property type="match status" value="1"/>
</dbReference>
<evidence type="ECO:0000313" key="13">
    <source>
        <dbReference type="Proteomes" id="UP001296104"/>
    </source>
</evidence>
<name>A0AAI9E6S6_9PEZI</name>
<dbReference type="InterPro" id="IPR000719">
    <property type="entry name" value="Prot_kinase_dom"/>
</dbReference>
<dbReference type="GO" id="GO:0035556">
    <property type="term" value="P:intracellular signal transduction"/>
    <property type="evidence" value="ECO:0007669"/>
    <property type="project" value="TreeGrafter"/>
</dbReference>
<feature type="domain" description="Protein kinase" evidence="10">
    <location>
        <begin position="1"/>
        <end position="224"/>
    </location>
</feature>
<evidence type="ECO:0000256" key="6">
    <source>
        <dbReference type="ARBA" id="ARBA00022840"/>
    </source>
</evidence>
<sequence>MKWIHRDIKPDNFLISASGHLKISDFGLAFNGHWAHSQTYYNGQRETLLEKIGIKIKGDEQDEADDLMYQSDGADGRCPIKSPKPDPDEGARREGLLNWRNRTERRKMARSVVGTSQYMAPEVIQGQPYDGRCDWWSIGIILYECLWGRTPFYCENRQLTKQSIVAHRLTLQFPCRERVARPTSDRPRRLPPPSDLAIDLLQGILADKEARLSSRQYRYAEARLSRRHSSASNTSPLSRHVYSSGAEEIKAHRFFDGIPWSQMHLTHPPFVPRVRENQSITKYFEDEQEILNDTSASSEEAASAKDHPATAREDFAGLDEKEVLAALGERDFSRWKEERLRREHVELGIEHCPNPGEELRRIKEHYGPRYEAWKAHRIVEIAEEKALRGPQAPPAAAAAATEEQRRQKEKKRPRDKMLRDPVVGRKVLELRKKGAFFGYTYRRPKTVVLEGVDGYAVGGGASPLAARNRDRRMRAPRGFERPSILKVNEGVEANENGEEVERT</sequence>
<evidence type="ECO:0000259" key="10">
    <source>
        <dbReference type="PROSITE" id="PS50011"/>
    </source>
</evidence>
<feature type="region of interest" description="Disordered" evidence="9">
    <location>
        <begin position="387"/>
        <end position="417"/>
    </location>
</feature>
<dbReference type="InterPro" id="IPR000961">
    <property type="entry name" value="AGC-kinase_C"/>
</dbReference>
<keyword evidence="4" id="KW-0547">Nucleotide-binding</keyword>
<dbReference type="Pfam" id="PF00069">
    <property type="entry name" value="Pkinase"/>
    <property type="match status" value="2"/>
</dbReference>
<reference evidence="12" key="1">
    <citation type="submission" date="2023-11" db="EMBL/GenBank/DDBJ databases">
        <authorList>
            <person name="Alioto T."/>
            <person name="Alioto T."/>
            <person name="Gomez Garrido J."/>
        </authorList>
    </citation>
    <scope>NUCLEOTIDE SEQUENCE</scope>
</reference>
<dbReference type="PROSITE" id="PS50011">
    <property type="entry name" value="PROTEIN_KINASE_DOM"/>
    <property type="match status" value="1"/>
</dbReference>
<comment type="catalytic activity">
    <reaction evidence="8">
        <text>L-seryl-[protein] + ATP = O-phospho-L-seryl-[protein] + ADP + H(+)</text>
        <dbReference type="Rhea" id="RHEA:17989"/>
        <dbReference type="Rhea" id="RHEA-COMP:9863"/>
        <dbReference type="Rhea" id="RHEA-COMP:11604"/>
        <dbReference type="ChEBI" id="CHEBI:15378"/>
        <dbReference type="ChEBI" id="CHEBI:29999"/>
        <dbReference type="ChEBI" id="CHEBI:30616"/>
        <dbReference type="ChEBI" id="CHEBI:83421"/>
        <dbReference type="ChEBI" id="CHEBI:456216"/>
        <dbReference type="EC" id="2.7.11.1"/>
    </reaction>
</comment>
<gene>
    <name evidence="12" type="ORF">LECACI_7A002539</name>
</gene>
<evidence type="ECO:0000259" key="11">
    <source>
        <dbReference type="PROSITE" id="PS51285"/>
    </source>
</evidence>
<organism evidence="12 13">
    <name type="scientific">Lecanosticta acicola</name>
    <dbReference type="NCBI Taxonomy" id="111012"/>
    <lineage>
        <taxon>Eukaryota</taxon>
        <taxon>Fungi</taxon>
        <taxon>Dikarya</taxon>
        <taxon>Ascomycota</taxon>
        <taxon>Pezizomycotina</taxon>
        <taxon>Dothideomycetes</taxon>
        <taxon>Dothideomycetidae</taxon>
        <taxon>Mycosphaerellales</taxon>
        <taxon>Mycosphaerellaceae</taxon>
        <taxon>Lecanosticta</taxon>
    </lineage>
</organism>
<dbReference type="SUPFAM" id="SSF56112">
    <property type="entry name" value="Protein kinase-like (PK-like)"/>
    <property type="match status" value="1"/>
</dbReference>
<feature type="compositionally biased region" description="Basic and acidic residues" evidence="9">
    <location>
        <begin position="83"/>
        <end position="94"/>
    </location>
</feature>
<dbReference type="InterPro" id="IPR050236">
    <property type="entry name" value="Ser_Thr_kinase_AGC"/>
</dbReference>
<feature type="domain" description="AGC-kinase C-terminal" evidence="11">
    <location>
        <begin position="256"/>
        <end position="330"/>
    </location>
</feature>
<dbReference type="Proteomes" id="UP001296104">
    <property type="component" value="Unassembled WGS sequence"/>
</dbReference>
<evidence type="ECO:0000256" key="4">
    <source>
        <dbReference type="ARBA" id="ARBA00022741"/>
    </source>
</evidence>
<keyword evidence="6" id="KW-0067">ATP-binding</keyword>
<dbReference type="AlphaFoldDB" id="A0AAI9E6S6"/>
<proteinExistence type="predicted"/>
<feature type="region of interest" description="Disordered" evidence="9">
    <location>
        <begin position="70"/>
        <end position="94"/>
    </location>
</feature>
<dbReference type="GO" id="GO:0005524">
    <property type="term" value="F:ATP binding"/>
    <property type="evidence" value="ECO:0007669"/>
    <property type="project" value="UniProtKB-KW"/>
</dbReference>
<keyword evidence="3" id="KW-0808">Transferase</keyword>
<accession>A0AAI9E6S6</accession>
<evidence type="ECO:0000256" key="5">
    <source>
        <dbReference type="ARBA" id="ARBA00022777"/>
    </source>
</evidence>
<feature type="region of interest" description="Disordered" evidence="9">
    <location>
        <begin position="462"/>
        <end position="481"/>
    </location>
</feature>
<evidence type="ECO:0000256" key="3">
    <source>
        <dbReference type="ARBA" id="ARBA00022679"/>
    </source>
</evidence>
<dbReference type="PANTHER" id="PTHR24356">
    <property type="entry name" value="SERINE/THREONINE-PROTEIN KINASE"/>
    <property type="match status" value="1"/>
</dbReference>
<comment type="caution">
    <text evidence="12">The sequence shown here is derived from an EMBL/GenBank/DDBJ whole genome shotgun (WGS) entry which is preliminary data.</text>
</comment>
<evidence type="ECO:0000313" key="12">
    <source>
        <dbReference type="EMBL" id="CAK3906045.1"/>
    </source>
</evidence>
<dbReference type="InterPro" id="IPR011009">
    <property type="entry name" value="Kinase-like_dom_sf"/>
</dbReference>
<dbReference type="GO" id="GO:0004674">
    <property type="term" value="F:protein serine/threonine kinase activity"/>
    <property type="evidence" value="ECO:0007669"/>
    <property type="project" value="UniProtKB-KW"/>
</dbReference>
<protein>
    <recommendedName>
        <fullName evidence="1">non-specific serine/threonine protein kinase</fullName>
        <ecNumber evidence="1">2.7.11.1</ecNumber>
    </recommendedName>
</protein>
<dbReference type="EMBL" id="CAVMBE010000011">
    <property type="protein sequence ID" value="CAK3906045.1"/>
    <property type="molecule type" value="Genomic_DNA"/>
</dbReference>
<dbReference type="Gene3D" id="1.10.510.10">
    <property type="entry name" value="Transferase(Phosphotransferase) domain 1"/>
    <property type="match status" value="1"/>
</dbReference>
<keyword evidence="5 12" id="KW-0418">Kinase</keyword>
<dbReference type="PROSITE" id="PS51285">
    <property type="entry name" value="AGC_KINASE_CTER"/>
    <property type="match status" value="1"/>
</dbReference>
<evidence type="ECO:0000256" key="8">
    <source>
        <dbReference type="ARBA" id="ARBA00048679"/>
    </source>
</evidence>